<dbReference type="InterPro" id="IPR029063">
    <property type="entry name" value="SAM-dependent_MTases_sf"/>
</dbReference>
<reference evidence="3" key="1">
    <citation type="submission" date="2023-07" db="EMBL/GenBank/DDBJ databases">
        <title>Conexibacter stalactiti sp. nov., isolated from stalactites in a lava cave and emended description of the genus Conexibacter.</title>
        <authorList>
            <person name="Lee S.D."/>
        </authorList>
    </citation>
    <scope>NUCLEOTIDE SEQUENCE [LARGE SCALE GENOMIC DNA]</scope>
    <source>
        <strain evidence="3">KCTC 39840</strain>
    </source>
</reference>
<proteinExistence type="predicted"/>
<name>A0ABU4HVJ9_9ACTN</name>
<dbReference type="InterPro" id="IPR013216">
    <property type="entry name" value="Methyltransf_11"/>
</dbReference>
<dbReference type="PANTHER" id="PTHR45036:SF1">
    <property type="entry name" value="METHYLTRANSFERASE LIKE 7A"/>
    <property type="match status" value="1"/>
</dbReference>
<gene>
    <name evidence="2" type="ORF">R7226_22775</name>
</gene>
<keyword evidence="2" id="KW-0489">Methyltransferase</keyword>
<dbReference type="EMBL" id="JAWSTH010000077">
    <property type="protein sequence ID" value="MDW5597189.1"/>
    <property type="molecule type" value="Genomic_DNA"/>
</dbReference>
<evidence type="ECO:0000259" key="1">
    <source>
        <dbReference type="Pfam" id="PF08241"/>
    </source>
</evidence>
<dbReference type="CDD" id="cd02440">
    <property type="entry name" value="AdoMet_MTases"/>
    <property type="match status" value="1"/>
</dbReference>
<protein>
    <submittedName>
        <fullName evidence="2">Class I SAM-dependent methyltransferase</fullName>
    </submittedName>
</protein>
<dbReference type="Pfam" id="PF08241">
    <property type="entry name" value="Methyltransf_11"/>
    <property type="match status" value="1"/>
</dbReference>
<dbReference type="InterPro" id="IPR052356">
    <property type="entry name" value="Thiol_S-MT"/>
</dbReference>
<dbReference type="RefSeq" id="WP_318599654.1">
    <property type="nucleotide sequence ID" value="NZ_JAWSTH010000077.1"/>
</dbReference>
<dbReference type="GO" id="GO:0032259">
    <property type="term" value="P:methylation"/>
    <property type="evidence" value="ECO:0007669"/>
    <property type="project" value="UniProtKB-KW"/>
</dbReference>
<sequence>MTATTPRSGLASRLGAALYDPVLALGERRGMRARRTALLAGAHGRTLEIGAGTGRNLDAYPATLDALLLSEPDAGMLRQLRRTLARSGRDAELLAAGAEALPLADASVDTVVSTMVLCTVLDPRAAIRELRRVLAPGGQLLFVEHVRADSARLARWQDRLAAPWAAVGAGCRCNQPTRALLEEQFARVDAEPSVWRGMPPLVHPLLVGRAVA</sequence>
<organism evidence="2 3">
    <name type="scientific">Conexibacter stalactiti</name>
    <dbReference type="NCBI Taxonomy" id="1940611"/>
    <lineage>
        <taxon>Bacteria</taxon>
        <taxon>Bacillati</taxon>
        <taxon>Actinomycetota</taxon>
        <taxon>Thermoleophilia</taxon>
        <taxon>Solirubrobacterales</taxon>
        <taxon>Conexibacteraceae</taxon>
        <taxon>Conexibacter</taxon>
    </lineage>
</organism>
<keyword evidence="2" id="KW-0808">Transferase</keyword>
<dbReference type="SUPFAM" id="SSF53335">
    <property type="entry name" value="S-adenosyl-L-methionine-dependent methyltransferases"/>
    <property type="match status" value="1"/>
</dbReference>
<evidence type="ECO:0000313" key="3">
    <source>
        <dbReference type="Proteomes" id="UP001284601"/>
    </source>
</evidence>
<keyword evidence="3" id="KW-1185">Reference proteome</keyword>
<comment type="caution">
    <text evidence="2">The sequence shown here is derived from an EMBL/GenBank/DDBJ whole genome shotgun (WGS) entry which is preliminary data.</text>
</comment>
<dbReference type="PANTHER" id="PTHR45036">
    <property type="entry name" value="METHYLTRANSFERASE LIKE 7B"/>
    <property type="match status" value="1"/>
</dbReference>
<dbReference type="GO" id="GO:0008168">
    <property type="term" value="F:methyltransferase activity"/>
    <property type="evidence" value="ECO:0007669"/>
    <property type="project" value="UniProtKB-KW"/>
</dbReference>
<dbReference type="Gene3D" id="3.40.50.150">
    <property type="entry name" value="Vaccinia Virus protein VP39"/>
    <property type="match status" value="1"/>
</dbReference>
<feature type="domain" description="Methyltransferase type 11" evidence="1">
    <location>
        <begin position="47"/>
        <end position="142"/>
    </location>
</feature>
<evidence type="ECO:0000313" key="2">
    <source>
        <dbReference type="EMBL" id="MDW5597189.1"/>
    </source>
</evidence>
<dbReference type="Proteomes" id="UP001284601">
    <property type="component" value="Unassembled WGS sequence"/>
</dbReference>
<accession>A0ABU4HVJ9</accession>